<dbReference type="EMBL" id="JAENIG010000001">
    <property type="protein sequence ID" value="MBK1853661.1"/>
    <property type="molecule type" value="Genomic_DNA"/>
</dbReference>
<keyword evidence="4" id="KW-1185">Reference proteome</keyword>
<sequence>MIKINQLLANASLLTLLPMAASAALITWSPSVDMYADGVGVDGDDSFVNNSTGSFVLAYSGTDASTAATGTLNGVTFGQADEVLLTGAGYTGGGVTVTLSNGRSTGTAYNTGSFATGGDIENLLDGGVFDAATLTLSGLIIGDTYILQIFTNDARTGGTRSVDWQVGFSDGTQSFDDSYTANTHGASDLNNRASGGGAGELSGDSIIGTFVASDTTQSFEYRGTRDNWVTQTVGTGQINGLQLRTIPVPEPSSAALLGLGGLALILRRRK</sequence>
<feature type="signal peptide" evidence="1">
    <location>
        <begin position="1"/>
        <end position="23"/>
    </location>
</feature>
<comment type="caution">
    <text evidence="3">The sequence shown here is derived from an EMBL/GenBank/DDBJ whole genome shotgun (WGS) entry which is preliminary data.</text>
</comment>
<gene>
    <name evidence="3" type="ORF">JIN83_01705</name>
</gene>
<protein>
    <submittedName>
        <fullName evidence="3">PEP-CTERM sorting domain-containing protein</fullName>
    </submittedName>
</protein>
<organism evidence="3 4">
    <name type="scientific">Oceaniferula flava</name>
    <dbReference type="NCBI Taxonomy" id="2800421"/>
    <lineage>
        <taxon>Bacteria</taxon>
        <taxon>Pseudomonadati</taxon>
        <taxon>Verrucomicrobiota</taxon>
        <taxon>Verrucomicrobiia</taxon>
        <taxon>Verrucomicrobiales</taxon>
        <taxon>Verrucomicrobiaceae</taxon>
        <taxon>Oceaniferula</taxon>
    </lineage>
</organism>
<dbReference type="RefSeq" id="WP_309488257.1">
    <property type="nucleotide sequence ID" value="NZ_JAENIG010000001.1"/>
</dbReference>
<dbReference type="AlphaFoldDB" id="A0AAE2VBE5"/>
<evidence type="ECO:0000313" key="4">
    <source>
        <dbReference type="Proteomes" id="UP000634206"/>
    </source>
</evidence>
<feature type="chain" id="PRO_5042119861" evidence="1">
    <location>
        <begin position="24"/>
        <end position="270"/>
    </location>
</feature>
<dbReference type="NCBIfam" id="TIGR02595">
    <property type="entry name" value="PEP_CTERM"/>
    <property type="match status" value="1"/>
</dbReference>
<evidence type="ECO:0000313" key="3">
    <source>
        <dbReference type="EMBL" id="MBK1853661.1"/>
    </source>
</evidence>
<evidence type="ECO:0000259" key="2">
    <source>
        <dbReference type="Pfam" id="PF07589"/>
    </source>
</evidence>
<dbReference type="InterPro" id="IPR013424">
    <property type="entry name" value="Ice-binding_C"/>
</dbReference>
<dbReference type="Proteomes" id="UP000634206">
    <property type="component" value="Unassembled WGS sequence"/>
</dbReference>
<name>A0AAE2VBE5_9BACT</name>
<proteinExistence type="predicted"/>
<dbReference type="Pfam" id="PF07589">
    <property type="entry name" value="PEP-CTERM"/>
    <property type="match status" value="1"/>
</dbReference>
<reference evidence="3" key="1">
    <citation type="submission" date="2021-01" db="EMBL/GenBank/DDBJ databases">
        <title>Modified the classification status of verrucomicrobia.</title>
        <authorList>
            <person name="Feng X."/>
        </authorList>
    </citation>
    <scope>NUCLEOTIDE SEQUENCE</scope>
    <source>
        <strain evidence="3">5K15</strain>
    </source>
</reference>
<keyword evidence="1" id="KW-0732">Signal</keyword>
<feature type="domain" description="Ice-binding protein C-terminal" evidence="2">
    <location>
        <begin position="247"/>
        <end position="269"/>
    </location>
</feature>
<accession>A0AAE2VBE5</accession>
<evidence type="ECO:0000256" key="1">
    <source>
        <dbReference type="SAM" id="SignalP"/>
    </source>
</evidence>